<keyword evidence="4" id="KW-1185">Reference proteome</keyword>
<feature type="signal peptide" evidence="2">
    <location>
        <begin position="1"/>
        <end position="25"/>
    </location>
</feature>
<organism evidence="3 4">
    <name type="scientific">Fuerstiella marisgermanici</name>
    <dbReference type="NCBI Taxonomy" id="1891926"/>
    <lineage>
        <taxon>Bacteria</taxon>
        <taxon>Pseudomonadati</taxon>
        <taxon>Planctomycetota</taxon>
        <taxon>Planctomycetia</taxon>
        <taxon>Planctomycetales</taxon>
        <taxon>Planctomycetaceae</taxon>
        <taxon>Fuerstiella</taxon>
    </lineage>
</organism>
<gene>
    <name evidence="3" type="ORF">Fuma_06097</name>
</gene>
<evidence type="ECO:0000256" key="2">
    <source>
        <dbReference type="SAM" id="SignalP"/>
    </source>
</evidence>
<dbReference type="Proteomes" id="UP000187735">
    <property type="component" value="Chromosome"/>
</dbReference>
<proteinExistence type="predicted"/>
<dbReference type="EMBL" id="CP017641">
    <property type="protein sequence ID" value="APZ96428.1"/>
    <property type="molecule type" value="Genomic_DNA"/>
</dbReference>
<feature type="region of interest" description="Disordered" evidence="1">
    <location>
        <begin position="26"/>
        <end position="60"/>
    </location>
</feature>
<feature type="compositionally biased region" description="Basic and acidic residues" evidence="1">
    <location>
        <begin position="163"/>
        <end position="188"/>
    </location>
</feature>
<evidence type="ECO:0000313" key="3">
    <source>
        <dbReference type="EMBL" id="APZ96428.1"/>
    </source>
</evidence>
<evidence type="ECO:0000256" key="1">
    <source>
        <dbReference type="SAM" id="MobiDB-lite"/>
    </source>
</evidence>
<accession>A0A1P8WQW9</accession>
<dbReference type="PROSITE" id="PS51257">
    <property type="entry name" value="PROKAR_LIPOPROTEIN"/>
    <property type="match status" value="1"/>
</dbReference>
<dbReference type="OrthoDB" id="276591at2"/>
<dbReference type="KEGG" id="fmr:Fuma_06097"/>
<feature type="chain" id="PRO_5012681750" evidence="2">
    <location>
        <begin position="26"/>
        <end position="188"/>
    </location>
</feature>
<sequence precursor="true">MKLNKITWLPLMTVAVFTLAGCQDAAEPTGDSGAPVSDLPPPTMDDHAGHNHPSEGPHHGDLVELGNEEYHGEVVHNEDADALEIYILDGSATKQVAIDATELTINVSHDGKPEQFTLTAKPDEGDEAGKSSRFVSDDKELMEHLDEEGTNPRMVVKINGKSYRGEITHSHDHEGHDHGHDDHKHEDK</sequence>
<dbReference type="AlphaFoldDB" id="A0A1P8WQW9"/>
<dbReference type="RefSeq" id="WP_077027455.1">
    <property type="nucleotide sequence ID" value="NZ_CP017641.1"/>
</dbReference>
<name>A0A1P8WQW9_9PLAN</name>
<dbReference type="STRING" id="1891926.Fuma_06097"/>
<evidence type="ECO:0000313" key="4">
    <source>
        <dbReference type="Proteomes" id="UP000187735"/>
    </source>
</evidence>
<keyword evidence="2" id="KW-0732">Signal</keyword>
<feature type="region of interest" description="Disordered" evidence="1">
    <location>
        <begin position="145"/>
        <end position="188"/>
    </location>
</feature>
<protein>
    <submittedName>
        <fullName evidence="3">Uncharacterized protein</fullName>
    </submittedName>
</protein>
<reference evidence="3 4" key="1">
    <citation type="journal article" date="2016" name="Front. Microbiol.">
        <title>Fuerstia marisgermanicae gen. nov., sp. nov., an Unusual Member of the Phylum Planctomycetes from the German Wadden Sea.</title>
        <authorList>
            <person name="Kohn T."/>
            <person name="Heuer A."/>
            <person name="Jogler M."/>
            <person name="Vollmers J."/>
            <person name="Boedeker C."/>
            <person name="Bunk B."/>
            <person name="Rast P."/>
            <person name="Borchert D."/>
            <person name="Glockner I."/>
            <person name="Freese H.M."/>
            <person name="Klenk H.P."/>
            <person name="Overmann J."/>
            <person name="Kaster A.K."/>
            <person name="Rohde M."/>
            <person name="Wiegand S."/>
            <person name="Jogler C."/>
        </authorList>
    </citation>
    <scope>NUCLEOTIDE SEQUENCE [LARGE SCALE GENOMIC DNA]</scope>
    <source>
        <strain evidence="3 4">NH11</strain>
    </source>
</reference>
<feature type="compositionally biased region" description="Basic and acidic residues" evidence="1">
    <location>
        <begin position="44"/>
        <end position="60"/>
    </location>
</feature>